<reference evidence="11" key="1">
    <citation type="submission" date="2015-10" db="EMBL/GenBank/DDBJ databases">
        <authorList>
            <person name="Regsiter A."/>
            <person name="william w."/>
        </authorList>
    </citation>
    <scope>NUCLEOTIDE SEQUENCE</scope>
    <source>
        <strain evidence="11">Montdore</strain>
    </source>
</reference>
<feature type="region of interest" description="Disordered" evidence="8">
    <location>
        <begin position="1"/>
        <end position="23"/>
    </location>
</feature>
<evidence type="ECO:0000313" key="12">
    <source>
        <dbReference type="Proteomes" id="UP001412239"/>
    </source>
</evidence>
<comment type="subcellular location">
    <subcellularLocation>
        <location evidence="1">Membrane</location>
        <topology evidence="1">Multi-pass membrane protein</topology>
    </subcellularLocation>
</comment>
<dbReference type="SUPFAM" id="SSF103473">
    <property type="entry name" value="MFS general substrate transporter"/>
    <property type="match status" value="1"/>
</dbReference>
<feature type="transmembrane region" description="Helical" evidence="9">
    <location>
        <begin position="467"/>
        <end position="492"/>
    </location>
</feature>
<dbReference type="FunFam" id="1.20.1250.20:FF:000197">
    <property type="entry name" value="Siderophore iron transporter 1"/>
    <property type="match status" value="1"/>
</dbReference>
<dbReference type="Proteomes" id="UP001412239">
    <property type="component" value="Unassembled WGS sequence"/>
</dbReference>
<dbReference type="PROSITE" id="PS50850">
    <property type="entry name" value="MFS"/>
    <property type="match status" value="1"/>
</dbReference>
<evidence type="ECO:0000256" key="7">
    <source>
        <dbReference type="ARBA" id="ARBA00023136"/>
    </source>
</evidence>
<evidence type="ECO:0000313" key="11">
    <source>
        <dbReference type="EMBL" id="CUS15017.1"/>
    </source>
</evidence>
<keyword evidence="5 9" id="KW-1133">Transmembrane helix</keyword>
<dbReference type="InterPro" id="IPR036259">
    <property type="entry name" value="MFS_trans_sf"/>
</dbReference>
<evidence type="ECO:0000256" key="6">
    <source>
        <dbReference type="ARBA" id="ARBA00023065"/>
    </source>
</evidence>
<name>A0A292Q8J1_9PEZI</name>
<dbReference type="InterPro" id="IPR011701">
    <property type="entry name" value="MFS"/>
</dbReference>
<keyword evidence="3" id="KW-0813">Transport</keyword>
<feature type="transmembrane region" description="Helical" evidence="9">
    <location>
        <begin position="290"/>
        <end position="308"/>
    </location>
</feature>
<feature type="transmembrane region" description="Helical" evidence="9">
    <location>
        <begin position="49"/>
        <end position="76"/>
    </location>
</feature>
<dbReference type="EMBL" id="LN890953">
    <property type="protein sequence ID" value="CUS15017.1"/>
    <property type="molecule type" value="Genomic_DNA"/>
</dbReference>
<dbReference type="Pfam" id="PF07690">
    <property type="entry name" value="MFS_1"/>
    <property type="match status" value="1"/>
</dbReference>
<evidence type="ECO:0000256" key="8">
    <source>
        <dbReference type="SAM" id="MobiDB-lite"/>
    </source>
</evidence>
<feature type="transmembrane region" description="Helical" evidence="9">
    <location>
        <begin position="435"/>
        <end position="455"/>
    </location>
</feature>
<sequence length="603" mass="65460">MKSTDIESSVPRSDGNDTVSSSGSEGVILQTGVQRVEAVAKTWTRKALYVAYAGIFLMAFCTSVDIQVTSLLAFYATSSFSSHSLLSTVGVVGSVLMAVVQPPMAKIADVFGRTEAFAISMLLYILGYIQMAASENISTYASAQIFYAAGSTGLRILQQIFIADTSDLLNRALLSSLPDTPFLITVWVGPEIAEHFTTGPWRWGYAMWTIITLVLSLPLFISLWVNQRKAAKAGLLPEYPWKSRGVVNFLKSLWTELDVMGVLLLVAAFSLLLVPLTLGGQAVGKWKNPSIIAAIVIGGVCLILFPLWEMWKKAAPTPLLTLRLFKNRTVIAGCVLGFFYFKMYTNGPTSVAYYLSLQPYFYSYLMVARNTGSKAAGHITLTFSFTATVSSVLISLVIKYTKHYKYYMIGGILIYMLGIGLMLRYRNIDASNAQVIWTQIVVGIGGGMLNVPAQLGVQAASLHQEVAAATALFLTIVSIGGAVGSAVSGAIWSHNIQKKLMLYLPEAAKGNMTMIYGSAVTATTYPMGSPERTAIIRSYDETMRILLIVAVCVCIPMLPAGLCMANYKLDEVDQRVEGVVFGSSGKKRARSESGTAEVVERKE</sequence>
<feature type="transmembrane region" description="Helical" evidence="9">
    <location>
        <begin position="82"/>
        <end position="104"/>
    </location>
</feature>
<gene>
    <name evidence="11" type="ORF">GSTUAT00000911001</name>
</gene>
<feature type="transmembrane region" description="Helical" evidence="9">
    <location>
        <begin position="545"/>
        <end position="567"/>
    </location>
</feature>
<organism evidence="11 12">
    <name type="scientific">Tuber aestivum</name>
    <name type="common">summer truffle</name>
    <dbReference type="NCBI Taxonomy" id="59557"/>
    <lineage>
        <taxon>Eukaryota</taxon>
        <taxon>Fungi</taxon>
        <taxon>Dikarya</taxon>
        <taxon>Ascomycota</taxon>
        <taxon>Pezizomycotina</taxon>
        <taxon>Pezizomycetes</taxon>
        <taxon>Pezizales</taxon>
        <taxon>Tuberaceae</taxon>
        <taxon>Tuber</taxon>
    </lineage>
</organism>
<dbReference type="GO" id="GO:0015343">
    <property type="term" value="F:siderophore-iron transmembrane transporter activity"/>
    <property type="evidence" value="ECO:0007669"/>
    <property type="project" value="TreeGrafter"/>
</dbReference>
<evidence type="ECO:0000256" key="3">
    <source>
        <dbReference type="ARBA" id="ARBA00022448"/>
    </source>
</evidence>
<feature type="domain" description="Major facilitator superfamily (MFS) profile" evidence="10">
    <location>
        <begin position="47"/>
        <end position="568"/>
    </location>
</feature>
<keyword evidence="7 9" id="KW-0472">Membrane</keyword>
<feature type="transmembrane region" description="Helical" evidence="9">
    <location>
        <begin position="379"/>
        <end position="398"/>
    </location>
</feature>
<feature type="transmembrane region" description="Helical" evidence="9">
    <location>
        <begin position="329"/>
        <end position="345"/>
    </location>
</feature>
<protein>
    <recommendedName>
        <fullName evidence="10">Major facilitator superfamily (MFS) profile domain-containing protein</fullName>
    </recommendedName>
</protein>
<evidence type="ECO:0000256" key="5">
    <source>
        <dbReference type="ARBA" id="ARBA00022989"/>
    </source>
</evidence>
<evidence type="ECO:0000256" key="1">
    <source>
        <dbReference type="ARBA" id="ARBA00004141"/>
    </source>
</evidence>
<evidence type="ECO:0000259" key="10">
    <source>
        <dbReference type="PROSITE" id="PS50850"/>
    </source>
</evidence>
<keyword evidence="4 9" id="KW-0812">Transmembrane</keyword>
<feature type="transmembrane region" description="Helical" evidence="9">
    <location>
        <begin position="404"/>
        <end position="423"/>
    </location>
</feature>
<accession>A0A292Q8J1</accession>
<evidence type="ECO:0000256" key="4">
    <source>
        <dbReference type="ARBA" id="ARBA00022692"/>
    </source>
</evidence>
<keyword evidence="6" id="KW-0406">Ion transport</keyword>
<feature type="transmembrane region" description="Helical" evidence="9">
    <location>
        <begin position="116"/>
        <end position="133"/>
    </location>
</feature>
<comment type="similarity">
    <text evidence="2">Belongs to the major facilitator superfamily.</text>
</comment>
<dbReference type="AlphaFoldDB" id="A0A292Q8J1"/>
<dbReference type="InterPro" id="IPR020846">
    <property type="entry name" value="MFS_dom"/>
</dbReference>
<dbReference type="PANTHER" id="PTHR23501">
    <property type="entry name" value="MAJOR FACILITATOR SUPERFAMILY"/>
    <property type="match status" value="1"/>
</dbReference>
<feature type="transmembrane region" description="Helical" evidence="9">
    <location>
        <begin position="205"/>
        <end position="225"/>
    </location>
</feature>
<feature type="transmembrane region" description="Helical" evidence="9">
    <location>
        <begin position="259"/>
        <end position="278"/>
    </location>
</feature>
<proteinExistence type="inferred from homology"/>
<evidence type="ECO:0000256" key="9">
    <source>
        <dbReference type="SAM" id="Phobius"/>
    </source>
</evidence>
<dbReference type="Gene3D" id="1.20.1250.20">
    <property type="entry name" value="MFS general substrate transporter like domains"/>
    <property type="match status" value="2"/>
</dbReference>
<dbReference type="GO" id="GO:0005886">
    <property type="term" value="C:plasma membrane"/>
    <property type="evidence" value="ECO:0007669"/>
    <property type="project" value="TreeGrafter"/>
</dbReference>
<keyword evidence="12" id="KW-1185">Reference proteome</keyword>
<evidence type="ECO:0000256" key="2">
    <source>
        <dbReference type="ARBA" id="ARBA00008335"/>
    </source>
</evidence>
<dbReference type="PANTHER" id="PTHR23501:SF87">
    <property type="entry name" value="SIDEROPHORE IRON TRANSPORTER 2"/>
    <property type="match status" value="1"/>
</dbReference>